<feature type="transmembrane region" description="Helical" evidence="17">
    <location>
        <begin position="189"/>
        <end position="216"/>
    </location>
</feature>
<evidence type="ECO:0000256" key="16">
    <source>
        <dbReference type="ARBA" id="ARBA00047594"/>
    </source>
</evidence>
<keyword evidence="7 17" id="KW-0378">Hydrolase</keyword>
<evidence type="ECO:0000256" key="13">
    <source>
        <dbReference type="ARBA" id="ARBA00023316"/>
    </source>
</evidence>
<dbReference type="Proteomes" id="UP000183039">
    <property type="component" value="Unassembled WGS sequence"/>
</dbReference>
<dbReference type="EMBL" id="JXLC01000012">
    <property type="protein sequence ID" value="OJG91580.1"/>
    <property type="molecule type" value="Genomic_DNA"/>
</dbReference>
<dbReference type="GO" id="GO:0009252">
    <property type="term" value="P:peptidoglycan biosynthetic process"/>
    <property type="evidence" value="ECO:0007669"/>
    <property type="project" value="UniProtKB-KW"/>
</dbReference>
<evidence type="ECO:0000256" key="8">
    <source>
        <dbReference type="ARBA" id="ARBA00022960"/>
    </source>
</evidence>
<feature type="transmembrane region" description="Helical" evidence="17">
    <location>
        <begin position="123"/>
        <end position="145"/>
    </location>
</feature>
<feature type="transmembrane region" description="Helical" evidence="17">
    <location>
        <begin position="57"/>
        <end position="78"/>
    </location>
</feature>
<keyword evidence="11 17" id="KW-0472">Membrane</keyword>
<evidence type="ECO:0000256" key="9">
    <source>
        <dbReference type="ARBA" id="ARBA00022984"/>
    </source>
</evidence>
<keyword evidence="6 17" id="KW-0812">Transmembrane</keyword>
<dbReference type="GO" id="GO:0005886">
    <property type="term" value="C:plasma membrane"/>
    <property type="evidence" value="ECO:0007669"/>
    <property type="project" value="UniProtKB-SubCell"/>
</dbReference>
<dbReference type="NCBIfam" id="TIGR00753">
    <property type="entry name" value="undec_PP_bacA"/>
    <property type="match status" value="1"/>
</dbReference>
<dbReference type="NCBIfam" id="NF001389">
    <property type="entry name" value="PRK00281.1-2"/>
    <property type="match status" value="1"/>
</dbReference>
<evidence type="ECO:0000256" key="4">
    <source>
        <dbReference type="ARBA" id="ARBA00021581"/>
    </source>
</evidence>
<dbReference type="NCBIfam" id="NF001390">
    <property type="entry name" value="PRK00281.1-4"/>
    <property type="match status" value="1"/>
</dbReference>
<evidence type="ECO:0000256" key="11">
    <source>
        <dbReference type="ARBA" id="ARBA00023136"/>
    </source>
</evidence>
<keyword evidence="13 17" id="KW-0961">Cell wall biogenesis/degradation</keyword>
<dbReference type="PANTHER" id="PTHR30622">
    <property type="entry name" value="UNDECAPRENYL-DIPHOSPHATASE"/>
    <property type="match status" value="1"/>
</dbReference>
<evidence type="ECO:0000256" key="6">
    <source>
        <dbReference type="ARBA" id="ARBA00022692"/>
    </source>
</evidence>
<feature type="transmembrane region" description="Helical" evidence="17">
    <location>
        <begin position="21"/>
        <end position="45"/>
    </location>
</feature>
<dbReference type="GO" id="GO:0046677">
    <property type="term" value="P:response to antibiotic"/>
    <property type="evidence" value="ECO:0007669"/>
    <property type="project" value="UniProtKB-UniRule"/>
</dbReference>
<comment type="caution">
    <text evidence="18">The sequence shown here is derived from an EMBL/GenBank/DDBJ whole genome shotgun (WGS) entry which is preliminary data.</text>
</comment>
<dbReference type="HAMAP" id="MF_01006">
    <property type="entry name" value="Undec_diphosphatase"/>
    <property type="match status" value="1"/>
</dbReference>
<feature type="transmembrane region" description="Helical" evidence="17">
    <location>
        <begin position="99"/>
        <end position="117"/>
    </location>
</feature>
<evidence type="ECO:0000256" key="1">
    <source>
        <dbReference type="ARBA" id="ARBA00004651"/>
    </source>
</evidence>
<comment type="similarity">
    <text evidence="2 17">Belongs to the UppP family.</text>
</comment>
<evidence type="ECO:0000313" key="18">
    <source>
        <dbReference type="EMBL" id="OJG91580.1"/>
    </source>
</evidence>
<feature type="transmembrane region" description="Helical" evidence="17">
    <location>
        <begin position="166"/>
        <end position="183"/>
    </location>
</feature>
<accession>A0AA91JP19</accession>
<dbReference type="PANTHER" id="PTHR30622:SF3">
    <property type="entry name" value="UNDECAPRENYL-DIPHOSPHATASE"/>
    <property type="match status" value="1"/>
</dbReference>
<dbReference type="InterPro" id="IPR003824">
    <property type="entry name" value="UppP"/>
</dbReference>
<protein>
    <recommendedName>
        <fullName evidence="4 17">Undecaprenyl-diphosphatase</fullName>
        <ecNumber evidence="3 17">3.6.1.27</ecNumber>
    </recommendedName>
    <alternativeName>
        <fullName evidence="15 17">Bacitracin resistance protein</fullName>
    </alternativeName>
    <alternativeName>
        <fullName evidence="14 17">Undecaprenyl pyrophosphate phosphatase</fullName>
    </alternativeName>
</protein>
<feature type="transmembrane region" description="Helical" evidence="17">
    <location>
        <begin position="271"/>
        <end position="287"/>
    </location>
</feature>
<comment type="catalytic activity">
    <reaction evidence="16 17">
        <text>di-trans,octa-cis-undecaprenyl diphosphate + H2O = di-trans,octa-cis-undecaprenyl phosphate + phosphate + H(+)</text>
        <dbReference type="Rhea" id="RHEA:28094"/>
        <dbReference type="ChEBI" id="CHEBI:15377"/>
        <dbReference type="ChEBI" id="CHEBI:15378"/>
        <dbReference type="ChEBI" id="CHEBI:43474"/>
        <dbReference type="ChEBI" id="CHEBI:58405"/>
        <dbReference type="ChEBI" id="CHEBI:60392"/>
        <dbReference type="EC" id="3.6.1.27"/>
    </reaction>
</comment>
<evidence type="ECO:0000256" key="5">
    <source>
        <dbReference type="ARBA" id="ARBA00022475"/>
    </source>
</evidence>
<organism evidence="18 19">
    <name type="scientific">Enterococcus silesiacus</name>
    <dbReference type="NCBI Taxonomy" id="332949"/>
    <lineage>
        <taxon>Bacteria</taxon>
        <taxon>Bacillati</taxon>
        <taxon>Bacillota</taxon>
        <taxon>Bacilli</taxon>
        <taxon>Lactobacillales</taxon>
        <taxon>Enterococcaceae</taxon>
        <taxon>Enterococcus</taxon>
    </lineage>
</organism>
<keyword evidence="5 17" id="KW-1003">Cell membrane</keyword>
<keyword evidence="9 17" id="KW-0573">Peptidoglycan synthesis</keyword>
<evidence type="ECO:0000256" key="7">
    <source>
        <dbReference type="ARBA" id="ARBA00022801"/>
    </source>
</evidence>
<comment type="miscellaneous">
    <text evidence="17">Bacitracin is thought to be involved in the inhibition of peptidoglycan synthesis by sequestering undecaprenyl diphosphate, thereby reducing the pool of lipid carrier available.</text>
</comment>
<dbReference type="GO" id="GO:0050380">
    <property type="term" value="F:undecaprenyl-diphosphatase activity"/>
    <property type="evidence" value="ECO:0007669"/>
    <property type="project" value="UniProtKB-UniRule"/>
</dbReference>
<reference evidence="18 19" key="1">
    <citation type="submission" date="2014-12" db="EMBL/GenBank/DDBJ databases">
        <title>Draft genome sequences of 29 type strains of Enterococci.</title>
        <authorList>
            <person name="Zhong Z."/>
            <person name="Sun Z."/>
            <person name="Liu W."/>
            <person name="Zhang W."/>
            <person name="Zhang H."/>
        </authorList>
    </citation>
    <scope>NUCLEOTIDE SEQUENCE [LARGE SCALE GENOMIC DNA]</scope>
    <source>
        <strain evidence="18 19">DSM 22801</strain>
    </source>
</reference>
<dbReference type="GO" id="GO:0071555">
    <property type="term" value="P:cell wall organization"/>
    <property type="evidence" value="ECO:0007669"/>
    <property type="project" value="UniProtKB-KW"/>
</dbReference>
<gene>
    <name evidence="17" type="primary">uppP</name>
    <name evidence="18" type="ORF">RV15_GL000464</name>
</gene>
<evidence type="ECO:0000256" key="17">
    <source>
        <dbReference type="HAMAP-Rule" id="MF_01006"/>
    </source>
</evidence>
<evidence type="ECO:0000256" key="15">
    <source>
        <dbReference type="ARBA" id="ARBA00032932"/>
    </source>
</evidence>
<evidence type="ECO:0000256" key="12">
    <source>
        <dbReference type="ARBA" id="ARBA00023251"/>
    </source>
</evidence>
<dbReference type="Pfam" id="PF02673">
    <property type="entry name" value="BacA"/>
    <property type="match status" value="1"/>
</dbReference>
<evidence type="ECO:0000256" key="3">
    <source>
        <dbReference type="ARBA" id="ARBA00012374"/>
    </source>
</evidence>
<keyword evidence="12 17" id="KW-0046">Antibiotic resistance</keyword>
<comment type="function">
    <text evidence="17">Catalyzes the dephosphorylation of undecaprenyl diphosphate (UPP). Confers resistance to bacitracin.</text>
</comment>
<name>A0AA91JP19_9ENTE</name>
<dbReference type="EC" id="3.6.1.27" evidence="3 17"/>
<evidence type="ECO:0000256" key="2">
    <source>
        <dbReference type="ARBA" id="ARBA00010621"/>
    </source>
</evidence>
<proteinExistence type="inferred from homology"/>
<comment type="subcellular location">
    <subcellularLocation>
        <location evidence="1 17">Cell membrane</location>
        <topology evidence="1 17">Multi-pass membrane protein</topology>
    </subcellularLocation>
</comment>
<dbReference type="NCBIfam" id="NF001391">
    <property type="entry name" value="PRK00281.1-5"/>
    <property type="match status" value="1"/>
</dbReference>
<dbReference type="AlphaFoldDB" id="A0AA91JP19"/>
<evidence type="ECO:0000256" key="10">
    <source>
        <dbReference type="ARBA" id="ARBA00022989"/>
    </source>
</evidence>
<evidence type="ECO:0000313" key="19">
    <source>
        <dbReference type="Proteomes" id="UP000183039"/>
    </source>
</evidence>
<sequence length="288" mass="32589">MIYYFMLERIESMLLSNLWKAIILGIIEGVTEWLPISSTGHLILVDEFIKMNLSKDFMEMFNVVIQLGAIMAVVVLYFHKLNPFSPQKDQTEKKDTWILWSKVVVACAPAAIIGIPLDDWLEAKFHNFFTVALMLIVYGIAFVVIEKRNRNRKPKCTDLREFTYKAAAIVGFFQVLSLIPGTSRSGATILGAIIIGASRFVATEFSFFLGIPVMFGASFLKIVKFVMKGNSFGFGEIIILLTGSIVAFVVSIVVIKFLLNYLKRNDFTAFGWYRIILGVLLISYWLFS</sequence>
<evidence type="ECO:0000256" key="14">
    <source>
        <dbReference type="ARBA" id="ARBA00032707"/>
    </source>
</evidence>
<feature type="transmembrane region" description="Helical" evidence="17">
    <location>
        <begin position="237"/>
        <end position="259"/>
    </location>
</feature>
<keyword evidence="10 17" id="KW-1133">Transmembrane helix</keyword>
<dbReference type="GO" id="GO:0008360">
    <property type="term" value="P:regulation of cell shape"/>
    <property type="evidence" value="ECO:0007669"/>
    <property type="project" value="UniProtKB-KW"/>
</dbReference>
<keyword evidence="8 17" id="KW-0133">Cell shape</keyword>